<feature type="compositionally biased region" description="Basic and acidic residues" evidence="1">
    <location>
        <begin position="86"/>
        <end position="98"/>
    </location>
</feature>
<feature type="region of interest" description="Disordered" evidence="1">
    <location>
        <begin position="244"/>
        <end position="311"/>
    </location>
</feature>
<feature type="compositionally biased region" description="Basic residues" evidence="1">
    <location>
        <begin position="203"/>
        <end position="212"/>
    </location>
</feature>
<dbReference type="EMBL" id="CP097510">
    <property type="protein sequence ID" value="URE38454.1"/>
    <property type="molecule type" value="Genomic_DNA"/>
</dbReference>
<dbReference type="Proteomes" id="UP001055439">
    <property type="component" value="Chromosome 8"/>
</dbReference>
<evidence type="ECO:0000313" key="3">
    <source>
        <dbReference type="Proteomes" id="UP001055439"/>
    </source>
</evidence>
<feature type="region of interest" description="Disordered" evidence="1">
    <location>
        <begin position="78"/>
        <end position="98"/>
    </location>
</feature>
<dbReference type="PANTHER" id="PTHR35119:SF1">
    <property type="entry name" value="PROTEIN POLYCHOME"/>
    <property type="match status" value="1"/>
</dbReference>
<dbReference type="OrthoDB" id="1916775at2759"/>
<dbReference type="GO" id="GO:0005634">
    <property type="term" value="C:nucleus"/>
    <property type="evidence" value="ECO:0007669"/>
    <property type="project" value="InterPro"/>
</dbReference>
<dbReference type="AlphaFoldDB" id="A0A9E7HYA5"/>
<evidence type="ECO:0000256" key="1">
    <source>
        <dbReference type="SAM" id="MobiDB-lite"/>
    </source>
</evidence>
<accession>A0A9E7HYA5</accession>
<dbReference type="InterPro" id="IPR034590">
    <property type="entry name" value="POLYCHOME/GIG1"/>
</dbReference>
<feature type="region of interest" description="Disordered" evidence="1">
    <location>
        <begin position="324"/>
        <end position="345"/>
    </location>
</feature>
<feature type="compositionally biased region" description="Basic and acidic residues" evidence="1">
    <location>
        <begin position="296"/>
        <end position="311"/>
    </location>
</feature>
<feature type="compositionally biased region" description="Low complexity" evidence="1">
    <location>
        <begin position="267"/>
        <end position="295"/>
    </location>
</feature>
<reference evidence="2" key="1">
    <citation type="submission" date="2022-05" db="EMBL/GenBank/DDBJ databases">
        <title>The Musa troglodytarum L. genome provides insights into the mechanism of non-climacteric behaviour and enrichment of carotenoids.</title>
        <authorList>
            <person name="Wang J."/>
        </authorList>
    </citation>
    <scope>NUCLEOTIDE SEQUENCE</scope>
    <source>
        <tissue evidence="2">Leaf</tissue>
    </source>
</reference>
<sequence>MHLRRICHLTKSGHRPLPNFENLKLGGTRPRGDRNPPPTTFQPQFGVRHIYRTLSLTCPAADPIADLDATGSGSYLAHNLRRRRRGDQGRSRGRGSERSEAVFLNAFPSISLTFTVSDLVSFVLRWEVGVKGGESEAFFVVERMNETRQGVNWGGETTESATNLGFWIRRAAYLASMTGSGSTRVQSVVFATDDKENITPSRAARRRGRTRKSPLPEWYPRTPLRDITVIVNALERRRMRVRAAATARKRTSDPEPAAVGEGLLDTSSSPAAAGSSSVSATEQPPHISSSSNASSPRDDPPDQPTEYEKNLEIYISEMERLVTENLKRSPMPPAKRAKRTLISMR</sequence>
<feature type="region of interest" description="Disordered" evidence="1">
    <location>
        <begin position="199"/>
        <end position="218"/>
    </location>
</feature>
<organism evidence="2 3">
    <name type="scientific">Musa troglodytarum</name>
    <name type="common">fe'i banana</name>
    <dbReference type="NCBI Taxonomy" id="320322"/>
    <lineage>
        <taxon>Eukaryota</taxon>
        <taxon>Viridiplantae</taxon>
        <taxon>Streptophyta</taxon>
        <taxon>Embryophyta</taxon>
        <taxon>Tracheophyta</taxon>
        <taxon>Spermatophyta</taxon>
        <taxon>Magnoliopsida</taxon>
        <taxon>Liliopsida</taxon>
        <taxon>Zingiberales</taxon>
        <taxon>Musaceae</taxon>
        <taxon>Musa</taxon>
    </lineage>
</organism>
<evidence type="ECO:0000313" key="2">
    <source>
        <dbReference type="EMBL" id="URE38454.1"/>
    </source>
</evidence>
<dbReference type="GO" id="GO:0051783">
    <property type="term" value="P:regulation of nuclear division"/>
    <property type="evidence" value="ECO:0007669"/>
    <property type="project" value="InterPro"/>
</dbReference>
<proteinExistence type="predicted"/>
<feature type="region of interest" description="Disordered" evidence="1">
    <location>
        <begin position="18"/>
        <end position="41"/>
    </location>
</feature>
<dbReference type="PANTHER" id="PTHR35119">
    <property type="entry name" value="PROTEIN POLYCHOME"/>
    <property type="match status" value="1"/>
</dbReference>
<protein>
    <submittedName>
        <fullName evidence="2">Uncharacterized protein</fullName>
    </submittedName>
</protein>
<keyword evidence="3" id="KW-1185">Reference proteome</keyword>
<name>A0A9E7HYA5_9LILI</name>
<gene>
    <name evidence="2" type="ORF">MUK42_16294</name>
</gene>